<keyword evidence="2" id="KW-0255">Endonuclease</keyword>
<sequence length="287" mass="31974">MKLLTLNCHSLVEPGYESKLAAFAGEMLRRQPDIIALQEVNQTRSAPPAPPEGREGYVPCETAVPLRRDNHALRLAALLRDGGWPMEWTWTPAKIGYGIYEEGLALLSRAPIRAARAWYTTRDHAMDNWRVRKALSIHTAADGVDAQFLCVHMGWWADEPDPFPAQWRQVEAGVDPALPCFILGDLNSPAGERGTGYDYVTRRGWRDAYRLAQTRSGEATVPGAIDGWRERPEQGAMRIDYILCSRPTAVERCQVLLDGINGPVVSDHFGVMATGRLEEHPCEQAES</sequence>
<dbReference type="InterPro" id="IPR005135">
    <property type="entry name" value="Endo/exonuclease/phosphatase"/>
</dbReference>
<dbReference type="InterPro" id="IPR036691">
    <property type="entry name" value="Endo/exonu/phosph_ase_sf"/>
</dbReference>
<keyword evidence="2" id="KW-0540">Nuclease</keyword>
<dbReference type="Pfam" id="PF03372">
    <property type="entry name" value="Exo_endo_phos"/>
    <property type="match status" value="1"/>
</dbReference>
<dbReference type="CDD" id="cd09079">
    <property type="entry name" value="RgfB-like"/>
    <property type="match status" value="1"/>
</dbReference>
<dbReference type="Gene3D" id="3.60.10.10">
    <property type="entry name" value="Endonuclease/exonuclease/phosphatase"/>
    <property type="match status" value="1"/>
</dbReference>
<evidence type="ECO:0000313" key="2">
    <source>
        <dbReference type="EMBL" id="HJB56292.1"/>
    </source>
</evidence>
<keyword evidence="2" id="KW-0378">Hydrolase</keyword>
<protein>
    <submittedName>
        <fullName evidence="2">Endonuclease/exonuclease/phosphatase family protein</fullName>
    </submittedName>
</protein>
<reference evidence="2" key="1">
    <citation type="journal article" date="2021" name="PeerJ">
        <title>Extensive microbial diversity within the chicken gut microbiome revealed by metagenomics and culture.</title>
        <authorList>
            <person name="Gilroy R."/>
            <person name="Ravi A."/>
            <person name="Getino M."/>
            <person name="Pursley I."/>
            <person name="Horton D.L."/>
            <person name="Alikhan N.F."/>
            <person name="Baker D."/>
            <person name="Gharbi K."/>
            <person name="Hall N."/>
            <person name="Watson M."/>
            <person name="Adriaenssens E.M."/>
            <person name="Foster-Nyarko E."/>
            <person name="Jarju S."/>
            <person name="Secka A."/>
            <person name="Antonio M."/>
            <person name="Oren A."/>
            <person name="Chaudhuri R.R."/>
            <person name="La Ragione R."/>
            <person name="Hildebrand F."/>
            <person name="Pallen M.J."/>
        </authorList>
    </citation>
    <scope>NUCLEOTIDE SEQUENCE</scope>
    <source>
        <strain evidence="2">CHK189-11263</strain>
    </source>
</reference>
<feature type="domain" description="Endonuclease/exonuclease/phosphatase" evidence="1">
    <location>
        <begin position="4"/>
        <end position="268"/>
    </location>
</feature>
<evidence type="ECO:0000313" key="3">
    <source>
        <dbReference type="Proteomes" id="UP000824208"/>
    </source>
</evidence>
<accession>A0A9D2S4E6</accession>
<evidence type="ECO:0000259" key="1">
    <source>
        <dbReference type="Pfam" id="PF03372"/>
    </source>
</evidence>
<gene>
    <name evidence="2" type="ORF">H9714_01935</name>
</gene>
<comment type="caution">
    <text evidence="2">The sequence shown here is derived from an EMBL/GenBank/DDBJ whole genome shotgun (WGS) entry which is preliminary data.</text>
</comment>
<reference evidence="2" key="2">
    <citation type="submission" date="2021-04" db="EMBL/GenBank/DDBJ databases">
        <authorList>
            <person name="Gilroy R."/>
        </authorList>
    </citation>
    <scope>NUCLEOTIDE SEQUENCE</scope>
    <source>
        <strain evidence="2">CHK189-11263</strain>
    </source>
</reference>
<dbReference type="EMBL" id="DWYC01000020">
    <property type="protein sequence ID" value="HJB56292.1"/>
    <property type="molecule type" value="Genomic_DNA"/>
</dbReference>
<organism evidence="2 3">
    <name type="scientific">Candidatus Flavonifractor intestinipullorum</name>
    <dbReference type="NCBI Taxonomy" id="2838587"/>
    <lineage>
        <taxon>Bacteria</taxon>
        <taxon>Bacillati</taxon>
        <taxon>Bacillota</taxon>
        <taxon>Clostridia</taxon>
        <taxon>Eubacteriales</taxon>
        <taxon>Oscillospiraceae</taxon>
        <taxon>Flavonifractor</taxon>
    </lineage>
</organism>
<dbReference type="GO" id="GO:0004519">
    <property type="term" value="F:endonuclease activity"/>
    <property type="evidence" value="ECO:0007669"/>
    <property type="project" value="UniProtKB-KW"/>
</dbReference>
<dbReference type="SUPFAM" id="SSF56219">
    <property type="entry name" value="DNase I-like"/>
    <property type="match status" value="1"/>
</dbReference>
<name>A0A9D2S4E6_9FIRM</name>
<dbReference type="AlphaFoldDB" id="A0A9D2S4E6"/>
<dbReference type="Proteomes" id="UP000824208">
    <property type="component" value="Unassembled WGS sequence"/>
</dbReference>
<proteinExistence type="predicted"/>